<keyword evidence="3" id="KW-1185">Reference proteome</keyword>
<evidence type="ECO:0000256" key="1">
    <source>
        <dbReference type="SAM" id="MobiDB-lite"/>
    </source>
</evidence>
<reference evidence="2 3" key="1">
    <citation type="submission" date="2024-09" db="EMBL/GenBank/DDBJ databases">
        <authorList>
            <person name="Sun Q."/>
            <person name="Mori K."/>
        </authorList>
    </citation>
    <scope>NUCLEOTIDE SEQUENCE [LARGE SCALE GENOMIC DNA]</scope>
    <source>
        <strain evidence="2 3">JCM 4414</strain>
    </source>
</reference>
<dbReference type="Proteomes" id="UP001589716">
    <property type="component" value="Unassembled WGS sequence"/>
</dbReference>
<feature type="compositionally biased region" description="Pro residues" evidence="1">
    <location>
        <begin position="127"/>
        <end position="144"/>
    </location>
</feature>
<evidence type="ECO:0000313" key="3">
    <source>
        <dbReference type="Proteomes" id="UP001589716"/>
    </source>
</evidence>
<evidence type="ECO:0000313" key="2">
    <source>
        <dbReference type="EMBL" id="MFB9553909.1"/>
    </source>
</evidence>
<name>A0ABV5QK78_9ACTN</name>
<sequence length="216" mass="21774">MTTAEVWRTTDRLLPLGEAADGAWIAEQAVRTLLTTAAHGVRGVVPDRPRFRLADSSAEPVFPVPPGGLPPGGLRVSLDFAAVTGRPLPQLASRLRAALLDAAEGTLGLAVAEVNLRITDLLDAAPDSPPAPPPPGRTSPPAPDDPAALAALGAPGVAALTDAFGAPVVRTPAGIRVEVAVTGGHHPLTVTRAVRTAVAAAAPGAATVTVVVSELR</sequence>
<feature type="region of interest" description="Disordered" evidence="1">
    <location>
        <begin position="123"/>
        <end position="145"/>
    </location>
</feature>
<accession>A0ABV5QK78</accession>
<dbReference type="RefSeq" id="WP_345489670.1">
    <property type="nucleotide sequence ID" value="NZ_BAAAWU010000001.1"/>
</dbReference>
<protein>
    <recommendedName>
        <fullName evidence="4">Nucleopolyhedrovirus P10 family protein</fullName>
    </recommendedName>
</protein>
<dbReference type="EMBL" id="JBHMCT010000006">
    <property type="protein sequence ID" value="MFB9553909.1"/>
    <property type="molecule type" value="Genomic_DNA"/>
</dbReference>
<evidence type="ECO:0008006" key="4">
    <source>
        <dbReference type="Google" id="ProtNLM"/>
    </source>
</evidence>
<proteinExistence type="predicted"/>
<comment type="caution">
    <text evidence="2">The sequence shown here is derived from an EMBL/GenBank/DDBJ whole genome shotgun (WGS) entry which is preliminary data.</text>
</comment>
<gene>
    <name evidence="2" type="ORF">ACFFTP_06800</name>
</gene>
<organism evidence="2 3">
    <name type="scientific">Streptomyces roseoviridis</name>
    <dbReference type="NCBI Taxonomy" id="67361"/>
    <lineage>
        <taxon>Bacteria</taxon>
        <taxon>Bacillati</taxon>
        <taxon>Actinomycetota</taxon>
        <taxon>Actinomycetes</taxon>
        <taxon>Kitasatosporales</taxon>
        <taxon>Streptomycetaceae</taxon>
        <taxon>Streptomyces</taxon>
    </lineage>
</organism>